<accession>A0A2P8G1Y5</accession>
<sequence>MSLPERSPYIRVLSSANSLDIILKNTHFPDGLLSEASQVQCRVEWTDRIPVLVFQFKSTFYDFSEPLLPAELRNSERGWLDQQPIQLRLLLADNVITDRVTERAFLLAKNESDEIRKVFELSKAKTMPSGM</sequence>
<dbReference type="RefSeq" id="WP_106596443.1">
    <property type="nucleotide sequence ID" value="NZ_PYAS01000007.1"/>
</dbReference>
<dbReference type="EMBL" id="PYAS01000007">
    <property type="protein sequence ID" value="PSL27966.1"/>
    <property type="molecule type" value="Genomic_DNA"/>
</dbReference>
<reference evidence="1 2" key="1">
    <citation type="submission" date="2018-03" db="EMBL/GenBank/DDBJ databases">
        <title>Genomic Encyclopedia of Archaeal and Bacterial Type Strains, Phase II (KMG-II): from individual species to whole genera.</title>
        <authorList>
            <person name="Goeker M."/>
        </authorList>
    </citation>
    <scope>NUCLEOTIDE SEQUENCE [LARGE SCALE GENOMIC DNA]</scope>
    <source>
        <strain evidence="1 2">DSM 29057</strain>
    </source>
</reference>
<protein>
    <submittedName>
        <fullName evidence="1">Uncharacterized protein</fullName>
    </submittedName>
</protein>
<dbReference type="Proteomes" id="UP000241964">
    <property type="component" value="Unassembled WGS sequence"/>
</dbReference>
<evidence type="ECO:0000313" key="2">
    <source>
        <dbReference type="Proteomes" id="UP000241964"/>
    </source>
</evidence>
<proteinExistence type="predicted"/>
<dbReference type="AlphaFoldDB" id="A0A2P8G1Y5"/>
<gene>
    <name evidence="1" type="ORF">CLV60_107231</name>
</gene>
<name>A0A2P8G1Y5_9BACT</name>
<dbReference type="OrthoDB" id="961134at2"/>
<organism evidence="1 2">
    <name type="scientific">Dyadobacter jiangsuensis</name>
    <dbReference type="NCBI Taxonomy" id="1591085"/>
    <lineage>
        <taxon>Bacteria</taxon>
        <taxon>Pseudomonadati</taxon>
        <taxon>Bacteroidota</taxon>
        <taxon>Cytophagia</taxon>
        <taxon>Cytophagales</taxon>
        <taxon>Spirosomataceae</taxon>
        <taxon>Dyadobacter</taxon>
    </lineage>
</organism>
<comment type="caution">
    <text evidence="1">The sequence shown here is derived from an EMBL/GenBank/DDBJ whole genome shotgun (WGS) entry which is preliminary data.</text>
</comment>
<evidence type="ECO:0000313" key="1">
    <source>
        <dbReference type="EMBL" id="PSL27966.1"/>
    </source>
</evidence>
<keyword evidence="2" id="KW-1185">Reference proteome</keyword>